<dbReference type="GO" id="GO:0051260">
    <property type="term" value="P:protein homooligomerization"/>
    <property type="evidence" value="ECO:0007669"/>
    <property type="project" value="InterPro"/>
</dbReference>
<reference evidence="2 3" key="1">
    <citation type="submission" date="2020-04" db="EMBL/GenBank/DDBJ databases">
        <title>Advantages and limits of metagenomic assembly and binning of a giant virus.</title>
        <authorList>
            <person name="Schulz F."/>
            <person name="Andreani J."/>
            <person name="Francis R."/>
            <person name="Boudjemaa H."/>
            <person name="Bou Khalil J.Y."/>
            <person name="Lee J."/>
            <person name="La Scola B."/>
            <person name="Woyke T."/>
        </authorList>
    </citation>
    <scope>NUCLEOTIDE SEQUENCE [LARGE SCALE GENOMIC DNA]</scope>
    <source>
        <strain evidence="2 3">FV1/VV64</strain>
    </source>
</reference>
<evidence type="ECO:0000313" key="3">
    <source>
        <dbReference type="Proteomes" id="UP001162001"/>
    </source>
</evidence>
<keyword evidence="3" id="KW-1185">Reference proteome</keyword>
<proteinExistence type="predicted"/>
<dbReference type="InterPro" id="IPR045068">
    <property type="entry name" value="BACURD1-3"/>
</dbReference>
<dbReference type="EMBL" id="MT418680">
    <property type="protein sequence ID" value="QKF94491.1"/>
    <property type="molecule type" value="Genomic_DNA"/>
</dbReference>
<gene>
    <name evidence="2" type="ORF">Fadolivirus_1_1033</name>
</gene>
<dbReference type="InterPro" id="IPR003131">
    <property type="entry name" value="T1-type_BTB"/>
</dbReference>
<name>A0A7D3UUY5_9VIRU</name>
<dbReference type="PANTHER" id="PTHR11145:SF8">
    <property type="entry name" value="RE57120P"/>
    <property type="match status" value="1"/>
</dbReference>
<dbReference type="Pfam" id="PF02214">
    <property type="entry name" value="BTB_2"/>
    <property type="match status" value="1"/>
</dbReference>
<sequence>MNVINLNVGGHTFYTFKSTLEKIPYFNAHFETWSKDNSEIFLDTDPDIFKHILNKLRDANYQFPTDPIILTNIINMYTYLGLVQDDNDADNDSSDDKKQIIIRTLNPNYVYMNSGFFNTIVKHSYTINTLINKIIHIELICKKLHYFNVTFNNRVILSIKNNDILDIYFGYDHTKNKKRYYKLRSKYLEYINVGIIKIETEGQLDMKCVVANQVSS</sequence>
<evidence type="ECO:0000259" key="1">
    <source>
        <dbReference type="Pfam" id="PF02214"/>
    </source>
</evidence>
<dbReference type="Gene3D" id="3.30.710.10">
    <property type="entry name" value="Potassium Channel Kv1.1, Chain A"/>
    <property type="match status" value="1"/>
</dbReference>
<protein>
    <submittedName>
        <fullName evidence="2">BTB/POZ domain-containing protein</fullName>
    </submittedName>
</protein>
<evidence type="ECO:0000313" key="2">
    <source>
        <dbReference type="EMBL" id="QKF94491.1"/>
    </source>
</evidence>
<dbReference type="InterPro" id="IPR011333">
    <property type="entry name" value="SKP1/BTB/POZ_sf"/>
</dbReference>
<dbReference type="SUPFAM" id="SSF54695">
    <property type="entry name" value="POZ domain"/>
    <property type="match status" value="1"/>
</dbReference>
<organism evidence="2 3">
    <name type="scientific">Fadolivirus FV1/VV64</name>
    <dbReference type="NCBI Taxonomy" id="3070911"/>
    <lineage>
        <taxon>Viruses</taxon>
        <taxon>Varidnaviria</taxon>
        <taxon>Bamfordvirae</taxon>
        <taxon>Nucleocytoviricota</taxon>
        <taxon>Megaviricetes</taxon>
        <taxon>Imitervirales</taxon>
        <taxon>Mimiviridae</taxon>
        <taxon>Klosneuvirinae</taxon>
        <taxon>Fadolivirus</taxon>
        <taxon>Fadolivirus algeromassiliense</taxon>
    </lineage>
</organism>
<dbReference type="PANTHER" id="PTHR11145">
    <property type="entry name" value="BTB/POZ DOMAIN-CONTAINING ADAPTER FOR CUL3-MEDIATED RHOA DEGRADATION PROTEIN FAMILY MEMBER"/>
    <property type="match status" value="1"/>
</dbReference>
<feature type="domain" description="Potassium channel tetramerisation-type BTB" evidence="1">
    <location>
        <begin position="4"/>
        <end position="59"/>
    </location>
</feature>
<dbReference type="Proteomes" id="UP001162001">
    <property type="component" value="Segment"/>
</dbReference>
<accession>A0A7D3UUY5</accession>